<keyword evidence="6" id="KW-0663">Pyridoxal phosphate</keyword>
<dbReference type="InterPro" id="IPR005860">
    <property type="entry name" value="CobD"/>
</dbReference>
<evidence type="ECO:0000256" key="1">
    <source>
        <dbReference type="ARBA" id="ARBA00001933"/>
    </source>
</evidence>
<evidence type="ECO:0000256" key="5">
    <source>
        <dbReference type="ARBA" id="ARBA00022573"/>
    </source>
</evidence>
<protein>
    <recommendedName>
        <fullName evidence="4">threonine-phosphate decarboxylase</fullName>
        <ecNumber evidence="4">4.1.1.81</ecNumber>
    </recommendedName>
    <alternativeName>
        <fullName evidence="8">L-threonine-O-3-phosphate decarboxylase</fullName>
    </alternativeName>
</protein>
<dbReference type="InterPro" id="IPR015422">
    <property type="entry name" value="PyrdxlP-dep_Trfase_small"/>
</dbReference>
<evidence type="ECO:0000256" key="2">
    <source>
        <dbReference type="ARBA" id="ARBA00003444"/>
    </source>
</evidence>
<sequence length="362" mass="40041">MTMQWPSHGGRPEQVLPRFGLDEDRDVLDFSANINPLGPPAWLGERLVAELSGVEAYPDPSYGAARQAIAETEGISASQVLLTNGGAEAIFLTAALHAGKRATIAQPTFGEYARACHHYGLSVSELHLESDDFVLQESQAVNAMRVTNVVFLCRPNNPTGTVVERALIERMLEEGERQGNVLVVDEAFVDFVADPVERLTPLLERHSNLILLRSLTKLYAIPGLRLGYLLASPDRVCRMAELQMPWSVNALAAALVEPLLADEGFVTRTHAWLQGELPRMRKALMALEFRVAPSQVNFLLLQDTRHPAETGALFEFLLRAGILARHTHNFSGLDGAWLRVAIRSAADNDRLLEALEAWRRRT</sequence>
<dbReference type="PATRIC" id="fig|1121939.11.peg.4007"/>
<dbReference type="PANTHER" id="PTHR42885">
    <property type="entry name" value="HISTIDINOL-PHOSPHATE AMINOTRANSFERASE-RELATED"/>
    <property type="match status" value="1"/>
</dbReference>
<dbReference type="STRING" id="1121939.L861_06195"/>
<evidence type="ECO:0000313" key="12">
    <source>
        <dbReference type="Proteomes" id="UP000014463"/>
    </source>
</evidence>
<dbReference type="RefSeq" id="WP_016418516.1">
    <property type="nucleotide sequence ID" value="NZ_AUAB01000023.1"/>
</dbReference>
<proteinExistence type="predicted"/>
<dbReference type="InterPro" id="IPR004839">
    <property type="entry name" value="Aminotransferase_I/II_large"/>
</dbReference>
<evidence type="ECO:0000256" key="8">
    <source>
        <dbReference type="ARBA" id="ARBA00029996"/>
    </source>
</evidence>
<evidence type="ECO:0000256" key="6">
    <source>
        <dbReference type="ARBA" id="ARBA00022898"/>
    </source>
</evidence>
<keyword evidence="5" id="KW-0169">Cobalamin biosynthesis</keyword>
<dbReference type="EC" id="4.1.1.81" evidence="4"/>
<dbReference type="UniPathway" id="UPA00148"/>
<organism evidence="11 12">
    <name type="scientific">Litchfieldella anticariensis (strain DSM 16096 / CECT 5854 / CIP 108499 / LMG 22089 / FP35)</name>
    <name type="common">Halomonas anticariensis</name>
    <dbReference type="NCBI Taxonomy" id="1121939"/>
    <lineage>
        <taxon>Bacteria</taxon>
        <taxon>Pseudomonadati</taxon>
        <taxon>Pseudomonadota</taxon>
        <taxon>Gammaproteobacteria</taxon>
        <taxon>Oceanospirillales</taxon>
        <taxon>Halomonadaceae</taxon>
        <taxon>Litchfieldella</taxon>
    </lineage>
</organism>
<dbReference type="AlphaFoldDB" id="S2KJH8"/>
<comment type="function">
    <text evidence="2">Decarboxylates L-threonine-O-3-phosphate to yield (R)-1-amino-2-propanol O-2-phosphate, the precursor for the linkage between the nucleotide loop and the corrin ring in cobalamin.</text>
</comment>
<dbReference type="PANTHER" id="PTHR42885:SF1">
    <property type="entry name" value="THREONINE-PHOSPHATE DECARBOXYLASE"/>
    <property type="match status" value="1"/>
</dbReference>
<dbReference type="InterPro" id="IPR015421">
    <property type="entry name" value="PyrdxlP-dep_Trfase_major"/>
</dbReference>
<dbReference type="Pfam" id="PF00155">
    <property type="entry name" value="Aminotran_1_2"/>
    <property type="match status" value="1"/>
</dbReference>
<dbReference type="eggNOG" id="COG0079">
    <property type="taxonomic scope" value="Bacteria"/>
</dbReference>
<evidence type="ECO:0000259" key="10">
    <source>
        <dbReference type="Pfam" id="PF00155"/>
    </source>
</evidence>
<evidence type="ECO:0000256" key="9">
    <source>
        <dbReference type="ARBA" id="ARBA00048531"/>
    </source>
</evidence>
<comment type="pathway">
    <text evidence="3">Cofactor biosynthesis; adenosylcobalamin biosynthesis.</text>
</comment>
<dbReference type="Proteomes" id="UP000014463">
    <property type="component" value="Unassembled WGS sequence"/>
</dbReference>
<name>S2KJH8_LITA3</name>
<dbReference type="PROSITE" id="PS00105">
    <property type="entry name" value="AA_TRANSFER_CLASS_1"/>
    <property type="match status" value="1"/>
</dbReference>
<dbReference type="NCBIfam" id="TIGR01140">
    <property type="entry name" value="L_thr_O3P_dcar"/>
    <property type="match status" value="1"/>
</dbReference>
<dbReference type="Gene3D" id="3.90.1150.10">
    <property type="entry name" value="Aspartate Aminotransferase, domain 1"/>
    <property type="match status" value="1"/>
</dbReference>
<comment type="catalytic activity">
    <reaction evidence="9">
        <text>O-phospho-L-threonine + H(+) = (R)-1-aminopropan-2-yl phosphate + CO2</text>
        <dbReference type="Rhea" id="RHEA:11492"/>
        <dbReference type="ChEBI" id="CHEBI:15378"/>
        <dbReference type="ChEBI" id="CHEBI:16526"/>
        <dbReference type="ChEBI" id="CHEBI:58563"/>
        <dbReference type="ChEBI" id="CHEBI:58675"/>
        <dbReference type="EC" id="4.1.1.81"/>
    </reaction>
</comment>
<dbReference type="CDD" id="cd00609">
    <property type="entry name" value="AAT_like"/>
    <property type="match status" value="1"/>
</dbReference>
<comment type="cofactor">
    <cofactor evidence="1">
        <name>pyridoxal 5'-phosphate</name>
        <dbReference type="ChEBI" id="CHEBI:597326"/>
    </cofactor>
</comment>
<dbReference type="GO" id="GO:0009236">
    <property type="term" value="P:cobalamin biosynthetic process"/>
    <property type="evidence" value="ECO:0007669"/>
    <property type="project" value="UniProtKB-UniPathway"/>
</dbReference>
<reference evidence="11 12" key="1">
    <citation type="journal article" date="2013" name="Genome Announc.">
        <title>Draft genome sequence of the moderately halophilic gammaproteobacterium Halomonas anticariensis FP35.</title>
        <authorList>
            <person name="Tahrioui A."/>
            <person name="Quesada E."/>
            <person name="Llamas I."/>
        </authorList>
    </citation>
    <scope>NUCLEOTIDE SEQUENCE [LARGE SCALE GENOMIC DNA]</scope>
    <source>
        <strain evidence="12">DSM 16096 / CECT 5854 / LMG 22089 / FP35</strain>
    </source>
</reference>
<evidence type="ECO:0000256" key="4">
    <source>
        <dbReference type="ARBA" id="ARBA00012285"/>
    </source>
</evidence>
<dbReference type="Gene3D" id="3.40.640.10">
    <property type="entry name" value="Type I PLP-dependent aspartate aminotransferase-like (Major domain)"/>
    <property type="match status" value="1"/>
</dbReference>
<keyword evidence="12" id="KW-1185">Reference proteome</keyword>
<gene>
    <name evidence="11" type="ORF">L861_06195</name>
</gene>
<feature type="domain" description="Aminotransferase class I/classII large" evidence="10">
    <location>
        <begin position="26"/>
        <end position="355"/>
    </location>
</feature>
<dbReference type="InterPro" id="IPR004838">
    <property type="entry name" value="NHTrfase_class1_PyrdxlP-BS"/>
</dbReference>
<dbReference type="EMBL" id="ASTJ01000040">
    <property type="protein sequence ID" value="EPC00528.1"/>
    <property type="molecule type" value="Genomic_DNA"/>
</dbReference>
<dbReference type="GO" id="GO:0048472">
    <property type="term" value="F:threonine-phosphate decarboxylase activity"/>
    <property type="evidence" value="ECO:0007669"/>
    <property type="project" value="UniProtKB-EC"/>
</dbReference>
<dbReference type="InterPro" id="IPR015424">
    <property type="entry name" value="PyrdxlP-dep_Trfase"/>
</dbReference>
<keyword evidence="7" id="KW-0456">Lyase</keyword>
<dbReference type="GO" id="GO:0030170">
    <property type="term" value="F:pyridoxal phosphate binding"/>
    <property type="evidence" value="ECO:0007669"/>
    <property type="project" value="InterPro"/>
</dbReference>
<evidence type="ECO:0000313" key="11">
    <source>
        <dbReference type="EMBL" id="EPC00528.1"/>
    </source>
</evidence>
<comment type="caution">
    <text evidence="11">The sequence shown here is derived from an EMBL/GenBank/DDBJ whole genome shotgun (WGS) entry which is preliminary data.</text>
</comment>
<evidence type="ECO:0000256" key="7">
    <source>
        <dbReference type="ARBA" id="ARBA00023239"/>
    </source>
</evidence>
<evidence type="ECO:0000256" key="3">
    <source>
        <dbReference type="ARBA" id="ARBA00004953"/>
    </source>
</evidence>
<dbReference type="SUPFAM" id="SSF53383">
    <property type="entry name" value="PLP-dependent transferases"/>
    <property type="match status" value="1"/>
</dbReference>
<accession>S2KJH8</accession>